<dbReference type="Pfam" id="PF13313">
    <property type="entry name" value="DUF4082"/>
    <property type="match status" value="1"/>
</dbReference>
<evidence type="ECO:0000313" key="4">
    <source>
        <dbReference type="Proteomes" id="UP000579605"/>
    </source>
</evidence>
<feature type="domain" description="DUF4082" evidence="2">
    <location>
        <begin position="24"/>
        <end position="161"/>
    </location>
</feature>
<organism evidence="3 4">
    <name type="scientific">Actinopolymorpha rutila</name>
    <dbReference type="NCBI Taxonomy" id="446787"/>
    <lineage>
        <taxon>Bacteria</taxon>
        <taxon>Bacillati</taxon>
        <taxon>Actinomycetota</taxon>
        <taxon>Actinomycetes</taxon>
        <taxon>Propionibacteriales</taxon>
        <taxon>Actinopolymorphaceae</taxon>
        <taxon>Actinopolymorpha</taxon>
    </lineage>
</organism>
<dbReference type="RefSeq" id="WP_179789583.1">
    <property type="nucleotide sequence ID" value="NZ_BAAARR010000001.1"/>
</dbReference>
<proteinExistence type="predicted"/>
<protein>
    <recommendedName>
        <fullName evidence="2">DUF4082 domain-containing protein</fullName>
    </recommendedName>
</protein>
<feature type="signal peptide" evidence="1">
    <location>
        <begin position="1"/>
        <end position="16"/>
    </location>
</feature>
<evidence type="ECO:0000256" key="1">
    <source>
        <dbReference type="SAM" id="SignalP"/>
    </source>
</evidence>
<keyword evidence="4" id="KW-1185">Reference proteome</keyword>
<dbReference type="AlphaFoldDB" id="A0A852ZG86"/>
<evidence type="ECO:0000259" key="2">
    <source>
        <dbReference type="Pfam" id="PF13313"/>
    </source>
</evidence>
<comment type="caution">
    <text evidence="3">The sequence shown here is derived from an EMBL/GenBank/DDBJ whole genome shotgun (WGS) entry which is preliminary data.</text>
</comment>
<gene>
    <name evidence="3" type="ORF">F4554_004755</name>
</gene>
<feature type="chain" id="PRO_5032287370" description="DUF4082 domain-containing protein" evidence="1">
    <location>
        <begin position="17"/>
        <end position="573"/>
    </location>
</feature>
<keyword evidence="1" id="KW-0732">Signal</keyword>
<dbReference type="EMBL" id="JACBZH010000001">
    <property type="protein sequence ID" value="NYH92117.1"/>
    <property type="molecule type" value="Genomic_DNA"/>
</dbReference>
<dbReference type="Proteomes" id="UP000579605">
    <property type="component" value="Unassembled WGS sequence"/>
</dbReference>
<reference evidence="3 4" key="1">
    <citation type="submission" date="2020-07" db="EMBL/GenBank/DDBJ databases">
        <title>Sequencing the genomes of 1000 actinobacteria strains.</title>
        <authorList>
            <person name="Klenk H.-P."/>
        </authorList>
    </citation>
    <scope>NUCLEOTIDE SEQUENCE [LARGE SCALE GENOMIC DNA]</scope>
    <source>
        <strain evidence="3 4">DSM 18448</strain>
    </source>
</reference>
<evidence type="ECO:0000313" key="3">
    <source>
        <dbReference type="EMBL" id="NYH92117.1"/>
    </source>
</evidence>
<name>A0A852ZG86_9ACTN</name>
<sequence>MAVGLAFLLAPPPASADTLFGSLVPETDAAPDTAAVELGVRFSTTVPGMITGVRFYKSTVNTGTHVGSFWNSAGQRLAQATFSGETASGWQSVTFTTPVAITPGSLYTASYFAPRGRYAATVGGFAAPYTSGRLTVPAGGGRYKYGGGYPVDNYLNINYFVDVMFTPSSTPSPTPTPTVPGETTLTLPPIPWEGGPAYWRNFPKANAAGWSSPTFFPIVVWFNGVSSNAEALYDKSIGINSYVGMWEGTPYSLFADNGIYWLGGKLNSSFNDTSKNWVGEFLDDEVDGRFPPAQGFAHLKALSDKVIGTGRFRYANFTQMVISSDMPPATAAQYVNPYTDAVSVDMYFYTIPYCDWRPYRDVYITPIDQAHCRTASSYGKTVRSLRMRDAADGKLQPMWQFVENLNGGPGEGPFVADITPAQLRAAVMNSVINEARGIVYFNQSFTGPCQGSAIFRQTQVNPSFCAAPQVDAARIVNSQIKALAPVINTQSYTYSFGSGLNTMLKAYNGSVYVFAMIDGSSSPGSRTFQLPAEVSGRTVTVLNENRTLTASSSGRFTDNFPAETTYHIYRIAK</sequence>
<accession>A0A852ZG86</accession>
<dbReference type="InterPro" id="IPR025141">
    <property type="entry name" value="DUF4082"/>
</dbReference>